<evidence type="ECO:0000313" key="3">
    <source>
        <dbReference type="Proteomes" id="UP001565471"/>
    </source>
</evidence>
<keyword evidence="3" id="KW-1185">Reference proteome</keyword>
<evidence type="ECO:0000313" key="2">
    <source>
        <dbReference type="EMBL" id="MEY9321064.1"/>
    </source>
</evidence>
<feature type="signal peptide" evidence="1">
    <location>
        <begin position="1"/>
        <end position="39"/>
    </location>
</feature>
<gene>
    <name evidence="2" type="ORF">ABIF29_007863</name>
</gene>
<dbReference type="Proteomes" id="UP001565471">
    <property type="component" value="Unassembled WGS sequence"/>
</dbReference>
<proteinExistence type="predicted"/>
<dbReference type="EMBL" id="JBGBZA010000002">
    <property type="protein sequence ID" value="MEY9321064.1"/>
    <property type="molecule type" value="Genomic_DNA"/>
</dbReference>
<reference evidence="2 3" key="1">
    <citation type="submission" date="2024-07" db="EMBL/GenBank/DDBJ databases">
        <title>Genomic Encyclopedia of Type Strains, Phase V (KMG-V): Genome sequencing to study the core and pangenomes of soil and plant-associated prokaryotes.</title>
        <authorList>
            <person name="Whitman W."/>
        </authorList>
    </citation>
    <scope>NUCLEOTIDE SEQUENCE [LARGE SCALE GENOMIC DNA]</scope>
    <source>
        <strain evidence="2 3">USDA 415</strain>
    </source>
</reference>
<organism evidence="2 3">
    <name type="scientific">Bradyrhizobium elkanii</name>
    <dbReference type="NCBI Taxonomy" id="29448"/>
    <lineage>
        <taxon>Bacteria</taxon>
        <taxon>Pseudomonadati</taxon>
        <taxon>Pseudomonadota</taxon>
        <taxon>Alphaproteobacteria</taxon>
        <taxon>Hyphomicrobiales</taxon>
        <taxon>Nitrobacteraceae</taxon>
        <taxon>Bradyrhizobium</taxon>
    </lineage>
</organism>
<protein>
    <recommendedName>
        <fullName evidence="4">Muconolactone isomerase domain-containing protein</fullName>
    </recommendedName>
</protein>
<evidence type="ECO:0000256" key="1">
    <source>
        <dbReference type="SAM" id="SignalP"/>
    </source>
</evidence>
<accession>A0ABV4FD99</accession>
<sequence>MSPRVLDRLTVRVGRLAKLARAIGLTAVLAAINPTASLAQSAMPAAPPPSSSLDVPTTKLLAIGTFTVKGTPERWKPLLDAEVRDTVRLYLTGKIDQWYLKQDQSGVVFVMSVTDPKEALELLGRFPFGQAGLMEFQIIPLGPIAPLRVLLTDPAK</sequence>
<name>A0ABV4FD99_BRAEL</name>
<keyword evidence="1" id="KW-0732">Signal</keyword>
<comment type="caution">
    <text evidence="2">The sequence shown here is derived from an EMBL/GenBank/DDBJ whole genome shotgun (WGS) entry which is preliminary data.</text>
</comment>
<feature type="chain" id="PRO_5045650996" description="Muconolactone isomerase domain-containing protein" evidence="1">
    <location>
        <begin position="40"/>
        <end position="156"/>
    </location>
</feature>
<evidence type="ECO:0008006" key="4">
    <source>
        <dbReference type="Google" id="ProtNLM"/>
    </source>
</evidence>